<dbReference type="GeneID" id="108884711"/>
<feature type="compositionally biased region" description="Polar residues" evidence="2">
    <location>
        <begin position="444"/>
        <end position="454"/>
    </location>
</feature>
<sequence>MASDVSAPSEKEVKVMRKRREREVRTKASEASEVQTVDIEELTSAGHRALQDGRADDALRCFKNALKAAGQLQDSRVLRACSFNLGAAYVEVGRPQKGLDFLQRAQPGPKADRLPDLQFNLALAHNALGQDQEAATYFLQAAQLYRSQGDGGSEGDACMEMSRCYSRTQDWSLAVQGFLRAAESYKVVDMLDSAAAALKEAGNHMIQSDQFSHDDIISVLTQCQSLTDSITDPRTLGELYLSVGVSYCRLRCFQEAVQCFQQALSPAAQQPPLLAKVLHNLGAALNSVGQFTPALGYHRLAAGLYGSLGCRGDQARCFSNLAFACSQLGDEEEAAESFIHALQGFRDTGDHLAQVQVCESLAECYLKQKKQQKAVQLYKQALSALSHCKDGSGRVRDHLVERLTAALQQSLTLSLQRPRPRGPLSTQATPKHSPDEQRVRKSDITQSPGTASNQQHDEQRGEGPGAEASGRQEATEHCGSAEGGATEGPEYMSMAPGLHSSYQSDQLQHSESLEPHTPGELWSDRENLHTDSETSLVQETEAPPTSSGDIREATSLVGRWKSRFCLLM</sequence>
<name>A0AAJ7LYS4_LATCA</name>
<feature type="repeat" description="TPR" evidence="1">
    <location>
        <begin position="237"/>
        <end position="270"/>
    </location>
</feature>
<dbReference type="AlphaFoldDB" id="A0AAJ7LYS4"/>
<evidence type="ECO:0000313" key="4">
    <source>
        <dbReference type="RefSeq" id="XP_018534282.2"/>
    </source>
</evidence>
<organism evidence="3 4">
    <name type="scientific">Lates calcarifer</name>
    <name type="common">Barramundi</name>
    <name type="synonym">Holocentrus calcarifer</name>
    <dbReference type="NCBI Taxonomy" id="8187"/>
    <lineage>
        <taxon>Eukaryota</taxon>
        <taxon>Metazoa</taxon>
        <taxon>Chordata</taxon>
        <taxon>Craniata</taxon>
        <taxon>Vertebrata</taxon>
        <taxon>Euteleostomi</taxon>
        <taxon>Actinopterygii</taxon>
        <taxon>Neopterygii</taxon>
        <taxon>Teleostei</taxon>
        <taxon>Neoteleostei</taxon>
        <taxon>Acanthomorphata</taxon>
        <taxon>Carangaria</taxon>
        <taxon>Carangaria incertae sedis</taxon>
        <taxon>Centropomidae</taxon>
        <taxon>Lates</taxon>
    </lineage>
</organism>
<dbReference type="SUPFAM" id="SSF48452">
    <property type="entry name" value="TPR-like"/>
    <property type="match status" value="2"/>
</dbReference>
<feature type="compositionally biased region" description="Polar residues" evidence="2">
    <location>
        <begin position="533"/>
        <end position="548"/>
    </location>
</feature>
<feature type="region of interest" description="Disordered" evidence="2">
    <location>
        <begin position="1"/>
        <end position="33"/>
    </location>
</feature>
<feature type="compositionally biased region" description="Basic and acidic residues" evidence="2">
    <location>
        <begin position="522"/>
        <end position="532"/>
    </location>
</feature>
<dbReference type="Pfam" id="PF13424">
    <property type="entry name" value="TPR_12"/>
    <property type="match status" value="1"/>
</dbReference>
<feature type="region of interest" description="Disordered" evidence="2">
    <location>
        <begin position="411"/>
        <end position="553"/>
    </location>
</feature>
<dbReference type="PANTHER" id="PTHR47050">
    <property type="entry name" value="TETRATRICOPEPTIDE REPEAT PROTEIN 24"/>
    <property type="match status" value="1"/>
</dbReference>
<protein>
    <submittedName>
        <fullName evidence="4">LOW QUALITY PROTEIN: tetratricopeptide repeat protein 24</fullName>
    </submittedName>
</protein>
<evidence type="ECO:0000256" key="2">
    <source>
        <dbReference type="SAM" id="MobiDB-lite"/>
    </source>
</evidence>
<dbReference type="Pfam" id="PF14938">
    <property type="entry name" value="SNAP"/>
    <property type="match status" value="1"/>
</dbReference>
<dbReference type="InterPro" id="IPR011990">
    <property type="entry name" value="TPR-like_helical_dom_sf"/>
</dbReference>
<dbReference type="PROSITE" id="PS50005">
    <property type="entry name" value="TPR"/>
    <property type="match status" value="1"/>
</dbReference>
<dbReference type="SMART" id="SM00028">
    <property type="entry name" value="TPR"/>
    <property type="match status" value="6"/>
</dbReference>
<accession>A0AAJ7LYS4</accession>
<dbReference type="InterPro" id="IPR024812">
    <property type="entry name" value="TPR_24"/>
</dbReference>
<dbReference type="RefSeq" id="XP_018534282.2">
    <property type="nucleotide sequence ID" value="XM_018678766.2"/>
</dbReference>
<evidence type="ECO:0000256" key="1">
    <source>
        <dbReference type="PROSITE-ProRule" id="PRU00339"/>
    </source>
</evidence>
<feature type="compositionally biased region" description="Basic and acidic residues" evidence="2">
    <location>
        <begin position="9"/>
        <end position="30"/>
    </location>
</feature>
<feature type="compositionally biased region" description="Basic and acidic residues" evidence="2">
    <location>
        <begin position="432"/>
        <end position="443"/>
    </location>
</feature>
<dbReference type="Proteomes" id="UP000694890">
    <property type="component" value="Linkage group LG15"/>
</dbReference>
<dbReference type="Gene3D" id="1.25.40.10">
    <property type="entry name" value="Tetratricopeptide repeat domain"/>
    <property type="match status" value="2"/>
</dbReference>
<dbReference type="KEGG" id="lcf:108884711"/>
<evidence type="ECO:0000313" key="3">
    <source>
        <dbReference type="Proteomes" id="UP000694890"/>
    </source>
</evidence>
<keyword evidence="1" id="KW-0802">TPR repeat</keyword>
<feature type="compositionally biased region" description="Polar residues" evidence="2">
    <location>
        <begin position="500"/>
        <end position="510"/>
    </location>
</feature>
<proteinExistence type="predicted"/>
<reference evidence="4" key="1">
    <citation type="submission" date="2025-08" db="UniProtKB">
        <authorList>
            <consortium name="RefSeq"/>
        </authorList>
    </citation>
    <scope>IDENTIFICATION</scope>
    <source>
        <tissue evidence="4">Brain</tissue>
    </source>
</reference>
<dbReference type="InterPro" id="IPR019734">
    <property type="entry name" value="TPR_rpt"/>
</dbReference>
<gene>
    <name evidence="4" type="primary">LOC108884711</name>
</gene>
<dbReference type="PANTHER" id="PTHR47050:SF1">
    <property type="entry name" value="TETRATRICOPEPTIDE REPEAT PROTEIN 24-LIKE"/>
    <property type="match status" value="1"/>
</dbReference>